<name>A0ABZ2V9K5_9RHOB</name>
<protein>
    <submittedName>
        <fullName evidence="1">Uncharacterized protein</fullName>
    </submittedName>
</protein>
<keyword evidence="2" id="KW-1185">Reference proteome</keyword>
<dbReference type="RefSeq" id="WP_373636719.1">
    <property type="nucleotide sequence ID" value="NZ_CP150951.2"/>
</dbReference>
<gene>
    <name evidence="1" type="ORF">AABB29_08470</name>
</gene>
<proteinExistence type="predicted"/>
<accession>A0ABZ2V9K5</accession>
<organism evidence="1 2">
    <name type="scientific">Yoonia phaeophyticola</name>
    <dbReference type="NCBI Taxonomy" id="3137369"/>
    <lineage>
        <taxon>Bacteria</taxon>
        <taxon>Pseudomonadati</taxon>
        <taxon>Pseudomonadota</taxon>
        <taxon>Alphaproteobacteria</taxon>
        <taxon>Rhodobacterales</taxon>
        <taxon>Paracoccaceae</taxon>
        <taxon>Yoonia</taxon>
    </lineage>
</organism>
<dbReference type="EMBL" id="CP150951">
    <property type="protein sequence ID" value="WZC50631.2"/>
    <property type="molecule type" value="Genomic_DNA"/>
</dbReference>
<sequence>MKWIVPLVVTAMPANAESALEWLTTRSAPAIVAEAGTWTTPSGIAYAIDPLTLFGGDNPIADLPQTAATIVGFHPLDVTDRVSLMALIWSDQPVLCGDDVATIGVDTGLAAFVGPSDLPVLENYGAQWETLYAGPYAEQIDAFYPGPILIDLPGASGFPLSGSGWGDGGYPVATLKDAEGRVTALYTQFITAEGEDWLLPSPCADGTS</sequence>
<reference evidence="2" key="1">
    <citation type="submission" date="2024-04" db="EMBL/GenBank/DDBJ databases">
        <title>Phylogenomic analyses of a clade within the roseobacter group suggest taxonomic reassignments of species of the genera Aestuariivita, Citreicella, Loktanella, Nautella, Pelagibaca, Ruegeria, Thalassobius, Thiobacimonas and Tropicibacter, and the proposal o.</title>
        <authorList>
            <person name="Jeon C.O."/>
        </authorList>
    </citation>
    <scope>NUCLEOTIDE SEQUENCE [LARGE SCALE GENOMIC DNA]</scope>
    <source>
        <strain evidence="2">BS5-3</strain>
    </source>
</reference>
<evidence type="ECO:0000313" key="1">
    <source>
        <dbReference type="EMBL" id="WZC50631.2"/>
    </source>
</evidence>
<evidence type="ECO:0000313" key="2">
    <source>
        <dbReference type="Proteomes" id="UP001440612"/>
    </source>
</evidence>
<dbReference type="Proteomes" id="UP001440612">
    <property type="component" value="Chromosome"/>
</dbReference>